<comment type="function">
    <text evidence="9">Catalyzes the phosphorylation of the position 2 hydroxy group of 4-diphosphocytidyl-2C-methyl-D-erythritol.</text>
</comment>
<evidence type="ECO:0000256" key="7">
    <source>
        <dbReference type="ARBA" id="ARBA00022840"/>
    </source>
</evidence>
<evidence type="ECO:0000313" key="13">
    <source>
        <dbReference type="Proteomes" id="UP000823896"/>
    </source>
</evidence>
<organism evidence="12 13">
    <name type="scientific">Candidatus Merdibacter merdavium</name>
    <dbReference type="NCBI Taxonomy" id="2838692"/>
    <lineage>
        <taxon>Bacteria</taxon>
        <taxon>Bacillati</taxon>
        <taxon>Bacillota</taxon>
        <taxon>Erysipelotrichia</taxon>
        <taxon>Erysipelotrichales</taxon>
        <taxon>Erysipelotrichaceae</taxon>
        <taxon>Merdibacter</taxon>
    </lineage>
</organism>
<dbReference type="InterPro" id="IPR020568">
    <property type="entry name" value="Ribosomal_Su5_D2-typ_SF"/>
</dbReference>
<protein>
    <recommendedName>
        <fullName evidence="3 9">4-diphosphocytidyl-2-C-methyl-D-erythritol kinase</fullName>
        <shortName evidence="9">CMK</shortName>
        <ecNumber evidence="2 9">2.7.1.148</ecNumber>
    </recommendedName>
    <alternativeName>
        <fullName evidence="8 9">4-(cytidine-5'-diphospho)-2-C-methyl-D-erythritol kinase</fullName>
    </alternativeName>
</protein>
<dbReference type="SUPFAM" id="SSF55060">
    <property type="entry name" value="GHMP Kinase, C-terminal domain"/>
    <property type="match status" value="1"/>
</dbReference>
<reference evidence="12" key="2">
    <citation type="submission" date="2021-04" db="EMBL/GenBank/DDBJ databases">
        <authorList>
            <person name="Gilroy R."/>
        </authorList>
    </citation>
    <scope>NUCLEOTIDE SEQUENCE</scope>
    <source>
        <strain evidence="12">CHK187-11901</strain>
    </source>
</reference>
<comment type="similarity">
    <text evidence="1 9">Belongs to the GHMP kinase family. IspE subfamily.</text>
</comment>
<keyword evidence="5 9" id="KW-0547">Nucleotide-binding</keyword>
<gene>
    <name evidence="9 12" type="primary">ispE</name>
    <name evidence="12" type="ORF">H9702_07820</name>
</gene>
<keyword evidence="7 9" id="KW-0067">ATP-binding</keyword>
<feature type="domain" description="GHMP kinase N-terminal" evidence="10">
    <location>
        <begin position="62"/>
        <end position="139"/>
    </location>
</feature>
<dbReference type="Proteomes" id="UP000823896">
    <property type="component" value="Unassembled WGS sequence"/>
</dbReference>
<dbReference type="SUPFAM" id="SSF54211">
    <property type="entry name" value="Ribosomal protein S5 domain 2-like"/>
    <property type="match status" value="1"/>
</dbReference>
<feature type="active site" evidence="9">
    <location>
        <position position="8"/>
    </location>
</feature>
<evidence type="ECO:0000313" key="12">
    <source>
        <dbReference type="EMBL" id="HJC37017.1"/>
    </source>
</evidence>
<dbReference type="EC" id="2.7.1.148" evidence="2 9"/>
<evidence type="ECO:0000256" key="1">
    <source>
        <dbReference type="ARBA" id="ARBA00009684"/>
    </source>
</evidence>
<dbReference type="Gene3D" id="3.30.230.10">
    <property type="match status" value="1"/>
</dbReference>
<dbReference type="InterPro" id="IPR036554">
    <property type="entry name" value="GHMP_kinase_C_sf"/>
</dbReference>
<evidence type="ECO:0000259" key="10">
    <source>
        <dbReference type="Pfam" id="PF00288"/>
    </source>
</evidence>
<evidence type="ECO:0000259" key="11">
    <source>
        <dbReference type="Pfam" id="PF08544"/>
    </source>
</evidence>
<dbReference type="GO" id="GO:0016114">
    <property type="term" value="P:terpenoid biosynthetic process"/>
    <property type="evidence" value="ECO:0007669"/>
    <property type="project" value="UniProtKB-UniRule"/>
</dbReference>
<dbReference type="Gene3D" id="3.30.70.890">
    <property type="entry name" value="GHMP kinase, C-terminal domain"/>
    <property type="match status" value="1"/>
</dbReference>
<dbReference type="Pfam" id="PF00288">
    <property type="entry name" value="GHMP_kinases_N"/>
    <property type="match status" value="1"/>
</dbReference>
<comment type="catalytic activity">
    <reaction evidence="9">
        <text>4-CDP-2-C-methyl-D-erythritol + ATP = 4-CDP-2-C-methyl-D-erythritol 2-phosphate + ADP + H(+)</text>
        <dbReference type="Rhea" id="RHEA:18437"/>
        <dbReference type="ChEBI" id="CHEBI:15378"/>
        <dbReference type="ChEBI" id="CHEBI:30616"/>
        <dbReference type="ChEBI" id="CHEBI:57823"/>
        <dbReference type="ChEBI" id="CHEBI:57919"/>
        <dbReference type="ChEBI" id="CHEBI:456216"/>
        <dbReference type="EC" id="2.7.1.148"/>
    </reaction>
</comment>
<dbReference type="PIRSF" id="PIRSF010376">
    <property type="entry name" value="IspE"/>
    <property type="match status" value="1"/>
</dbReference>
<dbReference type="InterPro" id="IPR014721">
    <property type="entry name" value="Ribsml_uS5_D2-typ_fold_subgr"/>
</dbReference>
<dbReference type="EMBL" id="DWWM01000051">
    <property type="protein sequence ID" value="HJC37017.1"/>
    <property type="molecule type" value="Genomic_DNA"/>
</dbReference>
<accession>A0A9D2SVT5</accession>
<dbReference type="AlphaFoldDB" id="A0A9D2SVT5"/>
<dbReference type="GO" id="GO:0019288">
    <property type="term" value="P:isopentenyl diphosphate biosynthetic process, methylerythritol 4-phosphate pathway"/>
    <property type="evidence" value="ECO:0007669"/>
    <property type="project" value="UniProtKB-UniRule"/>
</dbReference>
<dbReference type="NCBIfam" id="TIGR00154">
    <property type="entry name" value="ispE"/>
    <property type="match status" value="1"/>
</dbReference>
<reference evidence="12" key="1">
    <citation type="journal article" date="2021" name="PeerJ">
        <title>Extensive microbial diversity within the chicken gut microbiome revealed by metagenomics and culture.</title>
        <authorList>
            <person name="Gilroy R."/>
            <person name="Ravi A."/>
            <person name="Getino M."/>
            <person name="Pursley I."/>
            <person name="Horton D.L."/>
            <person name="Alikhan N.F."/>
            <person name="Baker D."/>
            <person name="Gharbi K."/>
            <person name="Hall N."/>
            <person name="Watson M."/>
            <person name="Adriaenssens E.M."/>
            <person name="Foster-Nyarko E."/>
            <person name="Jarju S."/>
            <person name="Secka A."/>
            <person name="Antonio M."/>
            <person name="Oren A."/>
            <person name="Chaudhuri R.R."/>
            <person name="La Ragione R."/>
            <person name="Hildebrand F."/>
            <person name="Pallen M.J."/>
        </authorList>
    </citation>
    <scope>NUCLEOTIDE SEQUENCE</scope>
    <source>
        <strain evidence="12">CHK187-11901</strain>
    </source>
</reference>
<dbReference type="Pfam" id="PF08544">
    <property type="entry name" value="GHMP_kinases_C"/>
    <property type="match status" value="1"/>
</dbReference>
<feature type="active site" evidence="9">
    <location>
        <position position="132"/>
    </location>
</feature>
<feature type="binding site" evidence="9">
    <location>
        <begin position="90"/>
        <end position="100"/>
    </location>
    <ligand>
        <name>ATP</name>
        <dbReference type="ChEBI" id="CHEBI:30616"/>
    </ligand>
</feature>
<comment type="caution">
    <text evidence="12">The sequence shown here is derived from an EMBL/GenBank/DDBJ whole genome shotgun (WGS) entry which is preliminary data.</text>
</comment>
<evidence type="ECO:0000256" key="5">
    <source>
        <dbReference type="ARBA" id="ARBA00022741"/>
    </source>
</evidence>
<dbReference type="InterPro" id="IPR006204">
    <property type="entry name" value="GHMP_kinase_N_dom"/>
</dbReference>
<feature type="domain" description="GHMP kinase C-terminal" evidence="11">
    <location>
        <begin position="213"/>
        <end position="262"/>
    </location>
</feature>
<proteinExistence type="inferred from homology"/>
<keyword evidence="9" id="KW-0414">Isoprene biosynthesis</keyword>
<evidence type="ECO:0000256" key="2">
    <source>
        <dbReference type="ARBA" id="ARBA00012052"/>
    </source>
</evidence>
<dbReference type="HAMAP" id="MF_00061">
    <property type="entry name" value="IspE"/>
    <property type="match status" value="1"/>
</dbReference>
<sequence>MNIEANAKINLALDVVRRRADGYHELRMIMLPLQLHDTLTIVRSVQDKLESDCPQMPCDESNLILKALAFMRARCGISEHFHIMVQKRIPMQAGLAGGSADAGAMIRALHAICGIAEPLDKIAEASKCVGADVPYCVMNQCARVEGIGEKVRPLRDHCAFHVLLVKPPCGIETGKAYQMLDLDKAWHPDIDLVERCLLADEYETLCGALGNTLEYSAFQMEPQIRAIRAMLTADGADAALMSGSGSAVFALSRDLALLQRLQPKYEALGLKTWLTGRC</sequence>
<dbReference type="GO" id="GO:0050515">
    <property type="term" value="F:4-(cytidine 5'-diphospho)-2-C-methyl-D-erythritol kinase activity"/>
    <property type="evidence" value="ECO:0007669"/>
    <property type="project" value="UniProtKB-UniRule"/>
</dbReference>
<evidence type="ECO:0000256" key="4">
    <source>
        <dbReference type="ARBA" id="ARBA00022679"/>
    </source>
</evidence>
<evidence type="ECO:0000256" key="9">
    <source>
        <dbReference type="HAMAP-Rule" id="MF_00061"/>
    </source>
</evidence>
<dbReference type="PANTHER" id="PTHR43527">
    <property type="entry name" value="4-DIPHOSPHOCYTIDYL-2-C-METHYL-D-ERYTHRITOL KINASE, CHLOROPLASTIC"/>
    <property type="match status" value="1"/>
</dbReference>
<name>A0A9D2SVT5_9FIRM</name>
<dbReference type="InterPro" id="IPR013750">
    <property type="entry name" value="GHMP_kinase_C_dom"/>
</dbReference>
<dbReference type="PANTHER" id="PTHR43527:SF2">
    <property type="entry name" value="4-DIPHOSPHOCYTIDYL-2-C-METHYL-D-ERYTHRITOL KINASE, CHLOROPLASTIC"/>
    <property type="match status" value="1"/>
</dbReference>
<evidence type="ECO:0000256" key="3">
    <source>
        <dbReference type="ARBA" id="ARBA00017473"/>
    </source>
</evidence>
<evidence type="ECO:0000256" key="8">
    <source>
        <dbReference type="ARBA" id="ARBA00032554"/>
    </source>
</evidence>
<dbReference type="InterPro" id="IPR004424">
    <property type="entry name" value="IspE"/>
</dbReference>
<comment type="pathway">
    <text evidence="9">Isoprenoid biosynthesis; isopentenyl diphosphate biosynthesis via DXP pathway; isopentenyl diphosphate from 1-deoxy-D-xylulose 5-phosphate: step 3/6.</text>
</comment>
<keyword evidence="6 9" id="KW-0418">Kinase</keyword>
<evidence type="ECO:0000256" key="6">
    <source>
        <dbReference type="ARBA" id="ARBA00022777"/>
    </source>
</evidence>
<dbReference type="GO" id="GO:0005524">
    <property type="term" value="F:ATP binding"/>
    <property type="evidence" value="ECO:0007669"/>
    <property type="project" value="UniProtKB-UniRule"/>
</dbReference>
<keyword evidence="4 9" id="KW-0808">Transferase</keyword>